<dbReference type="Gene3D" id="1.25.10.10">
    <property type="entry name" value="Leucine-rich Repeat Variant"/>
    <property type="match status" value="1"/>
</dbReference>
<dbReference type="InterPro" id="IPR024095">
    <property type="entry name" value="Vesicle_P115"/>
</dbReference>
<feature type="compositionally biased region" description="Basic and acidic residues" evidence="5">
    <location>
        <begin position="886"/>
        <end position="898"/>
    </location>
</feature>
<feature type="region of interest" description="Disordered" evidence="5">
    <location>
        <begin position="807"/>
        <end position="866"/>
    </location>
</feature>
<dbReference type="GO" id="GO:0006886">
    <property type="term" value="P:intracellular protein transport"/>
    <property type="evidence" value="ECO:0007669"/>
    <property type="project" value="InterPro"/>
</dbReference>
<evidence type="ECO:0000313" key="8">
    <source>
        <dbReference type="EMBL" id="CAF9905124.1"/>
    </source>
</evidence>
<evidence type="ECO:0000313" key="9">
    <source>
        <dbReference type="Proteomes" id="UP000664521"/>
    </source>
</evidence>
<dbReference type="SUPFAM" id="SSF57997">
    <property type="entry name" value="Tropomyosin"/>
    <property type="match status" value="1"/>
</dbReference>
<feature type="domain" description="Vesicle tethering protein Uso1/P115-like head" evidence="6">
    <location>
        <begin position="341"/>
        <end position="654"/>
    </location>
</feature>
<proteinExistence type="predicted"/>
<dbReference type="Pfam" id="PF04871">
    <property type="entry name" value="Uso1_p115_C"/>
    <property type="match status" value="1"/>
</dbReference>
<feature type="region of interest" description="Disordered" evidence="5">
    <location>
        <begin position="357"/>
        <end position="377"/>
    </location>
</feature>
<feature type="compositionally biased region" description="Basic and acidic residues" evidence="5">
    <location>
        <begin position="855"/>
        <end position="866"/>
    </location>
</feature>
<dbReference type="GO" id="GO:0048211">
    <property type="term" value="P:Golgi vesicle docking"/>
    <property type="evidence" value="ECO:0007669"/>
    <property type="project" value="TreeGrafter"/>
</dbReference>
<feature type="compositionally biased region" description="Basic and acidic residues" evidence="5">
    <location>
        <begin position="834"/>
        <end position="848"/>
    </location>
</feature>
<dbReference type="AlphaFoldDB" id="A0A8H3I9C2"/>
<dbReference type="Pfam" id="PF04869">
    <property type="entry name" value="Uso1_p115_head"/>
    <property type="match status" value="1"/>
</dbReference>
<evidence type="ECO:0000256" key="4">
    <source>
        <dbReference type="SAM" id="Coils"/>
    </source>
</evidence>
<feature type="compositionally biased region" description="Basic and acidic residues" evidence="5">
    <location>
        <begin position="807"/>
        <end position="827"/>
    </location>
</feature>
<dbReference type="PANTHER" id="PTHR10013">
    <property type="entry name" value="GENERAL VESICULAR TRANSPORT FACTOR P115"/>
    <property type="match status" value="1"/>
</dbReference>
<feature type="region of interest" description="Disordered" evidence="5">
    <location>
        <begin position="886"/>
        <end position="923"/>
    </location>
</feature>
<feature type="coiled-coil region" evidence="4">
    <location>
        <begin position="678"/>
        <end position="712"/>
    </location>
</feature>
<comment type="caution">
    <text evidence="8">The sequence shown here is derived from an EMBL/GenBank/DDBJ whole genome shotgun (WGS) entry which is preliminary data.</text>
</comment>
<evidence type="ECO:0000256" key="5">
    <source>
        <dbReference type="SAM" id="MobiDB-lite"/>
    </source>
</evidence>
<dbReference type="GO" id="GO:0000139">
    <property type="term" value="C:Golgi membrane"/>
    <property type="evidence" value="ECO:0007669"/>
    <property type="project" value="InterPro"/>
</dbReference>
<evidence type="ECO:0000256" key="1">
    <source>
        <dbReference type="ARBA" id="ARBA00004555"/>
    </source>
</evidence>
<dbReference type="InterPro" id="IPR016024">
    <property type="entry name" value="ARM-type_fold"/>
</dbReference>
<dbReference type="OrthoDB" id="198977at2759"/>
<organism evidence="8 9">
    <name type="scientific">Heterodermia speciosa</name>
    <dbReference type="NCBI Taxonomy" id="116794"/>
    <lineage>
        <taxon>Eukaryota</taxon>
        <taxon>Fungi</taxon>
        <taxon>Dikarya</taxon>
        <taxon>Ascomycota</taxon>
        <taxon>Pezizomycotina</taxon>
        <taxon>Lecanoromycetes</taxon>
        <taxon>OSLEUM clade</taxon>
        <taxon>Lecanoromycetidae</taxon>
        <taxon>Caliciales</taxon>
        <taxon>Physciaceae</taxon>
        <taxon>Heterodermia</taxon>
    </lineage>
</organism>
<evidence type="ECO:0000256" key="2">
    <source>
        <dbReference type="ARBA" id="ARBA00023034"/>
    </source>
</evidence>
<dbReference type="GO" id="GO:0005783">
    <property type="term" value="C:endoplasmic reticulum"/>
    <property type="evidence" value="ECO:0007669"/>
    <property type="project" value="TreeGrafter"/>
</dbReference>
<dbReference type="FunFam" id="1.25.10.10:FF:000296">
    <property type="entry name" value="Related to transport protein USO1"/>
    <property type="match status" value="1"/>
</dbReference>
<sequence length="923" mass="102615">MFRILESQAPAKQNAETTIITLSGRLQSATLLEDRRAAILGLRSFAKSYPASVASGALKSLISCLNNDVEDVDTTKIILETLLMLFNPDDASPEASDDIALWLADEFTQRQENITALLDLLDQHEFFSRLYSLQLISAISSARPERTQECVYTAPLGVARLVAVLEDKREAVRSEGLALLTALTPSSPELQKLVAFESAFDRVFGIIGAEGSMTHGGVAVQDCLSLLANLLRLNASNQSYFRETGWVTKLAALLNEAIREEDSKDGVADWARPQRDKNLWGLLAIIRLFLLQGSIGTQANQRSFWKSGVLEQVLEVSFHPSIDMTIRAEALITAADIIKGNGPLQEAFAQFEVLSTRAEESSPQTNGNIREKAPPSRDNVISGLLDSALAPSSMQAFDVRLAACECLKAYFFGHAPIRLYFLRRAIDGHSRHEADNILSILTEDLGDGRGADPYRSWVAAVLLFHLLFEDFEAKNLAMTVAEGDSSTGEEVITCIQALAGNLISGKQKGEDERVSLGYLMILCGWLYEDHDAVNDFLGEGSSIQSIVQIVTQNSSSQPLVPGVCAFLLGIIYEFSTKDSPIPRATLHQILTTQLSREQYVDKITKLREHPVVRDFEVLPQSLDSSQFGGLPNVFFDRTFVDFLKDNFSRVLRAIDRSPKIEVPVVANGVQKGISRELVDSLKAQVDDANQKIQKLEAEVVTYERKLGQEQADHRKAKESNLIELNRIKSINEALQRNHEDDLQRISNDHQVVLLNHQKASEEAIRSLQSETRALKEEYDASTTRVRLRNDEEVTDLKSTIHSLETRLDKSSKDHVQDLQTHHEEHSSRLASLEARLKRTEDKASDAESRAGILQKELEDKEDARKQAQSELDDLFLVLAELEEKRAKDKERLRAHGESVSDDEGEEEKAGQSEESDGSEADDV</sequence>
<dbReference type="Proteomes" id="UP000664521">
    <property type="component" value="Unassembled WGS sequence"/>
</dbReference>
<evidence type="ECO:0000256" key="3">
    <source>
        <dbReference type="ARBA" id="ARBA00023054"/>
    </source>
</evidence>
<feature type="domain" description="Uso1/p115-like vesicle tethering protein C-terminal" evidence="7">
    <location>
        <begin position="791"/>
        <end position="914"/>
    </location>
</feature>
<protein>
    <recommendedName>
        <fullName evidence="10">Vesicle tethering protein Uso1/P115-like head domain-containing protein</fullName>
    </recommendedName>
</protein>
<comment type="subcellular location">
    <subcellularLocation>
        <location evidence="1">Golgi apparatus</location>
    </subcellularLocation>
</comment>
<reference evidence="8" key="1">
    <citation type="submission" date="2021-03" db="EMBL/GenBank/DDBJ databases">
        <authorList>
            <person name="Tagirdzhanova G."/>
        </authorList>
    </citation>
    <scope>NUCLEOTIDE SEQUENCE</scope>
</reference>
<keyword evidence="9" id="KW-1185">Reference proteome</keyword>
<gene>
    <name evidence="8" type="ORF">HETSPECPRED_004882</name>
</gene>
<dbReference type="InterPro" id="IPR006955">
    <property type="entry name" value="Uso1_p115_C"/>
</dbReference>
<dbReference type="EMBL" id="CAJPDS010000003">
    <property type="protein sequence ID" value="CAF9905124.1"/>
    <property type="molecule type" value="Genomic_DNA"/>
</dbReference>
<keyword evidence="2" id="KW-0333">Golgi apparatus</keyword>
<accession>A0A8H3I9C2</accession>
<feature type="compositionally biased region" description="Acidic residues" evidence="5">
    <location>
        <begin position="913"/>
        <end position="923"/>
    </location>
</feature>
<dbReference type="SUPFAM" id="SSF48371">
    <property type="entry name" value="ARM repeat"/>
    <property type="match status" value="1"/>
</dbReference>
<evidence type="ECO:0000259" key="7">
    <source>
        <dbReference type="Pfam" id="PF04871"/>
    </source>
</evidence>
<evidence type="ECO:0008006" key="10">
    <source>
        <dbReference type="Google" id="ProtNLM"/>
    </source>
</evidence>
<dbReference type="GO" id="GO:0012507">
    <property type="term" value="C:ER to Golgi transport vesicle membrane"/>
    <property type="evidence" value="ECO:0007669"/>
    <property type="project" value="TreeGrafter"/>
</dbReference>
<dbReference type="InterPro" id="IPR011989">
    <property type="entry name" value="ARM-like"/>
</dbReference>
<dbReference type="GO" id="GO:0048280">
    <property type="term" value="P:vesicle fusion with Golgi apparatus"/>
    <property type="evidence" value="ECO:0007669"/>
    <property type="project" value="InterPro"/>
</dbReference>
<evidence type="ECO:0000259" key="6">
    <source>
        <dbReference type="Pfam" id="PF04869"/>
    </source>
</evidence>
<dbReference type="InterPro" id="IPR006953">
    <property type="entry name" value="Vesicle_Uso1_P115_head"/>
</dbReference>
<dbReference type="GO" id="GO:0006888">
    <property type="term" value="P:endoplasmic reticulum to Golgi vesicle-mediated transport"/>
    <property type="evidence" value="ECO:0007669"/>
    <property type="project" value="TreeGrafter"/>
</dbReference>
<keyword evidence="3 4" id="KW-0175">Coiled coil</keyword>
<dbReference type="PANTHER" id="PTHR10013:SF0">
    <property type="entry name" value="GENERAL VESICULAR TRANSPORT FACTOR P115"/>
    <property type="match status" value="1"/>
</dbReference>
<feature type="coiled-coil region" evidence="4">
    <location>
        <begin position="757"/>
        <end position="784"/>
    </location>
</feature>
<name>A0A8H3I9C2_9LECA</name>
<dbReference type="GO" id="GO:0005795">
    <property type="term" value="C:Golgi stack"/>
    <property type="evidence" value="ECO:0007669"/>
    <property type="project" value="TreeGrafter"/>
</dbReference>